<name>A0A2Y9AS71_9MICO</name>
<evidence type="ECO:0000313" key="1">
    <source>
        <dbReference type="EMBL" id="SSA47270.1"/>
    </source>
</evidence>
<proteinExistence type="predicted"/>
<gene>
    <name evidence="1" type="ORF">SAMN05216184_12414</name>
</gene>
<dbReference type="Proteomes" id="UP000250222">
    <property type="component" value="Unassembled WGS sequence"/>
</dbReference>
<dbReference type="EMBL" id="UETB01000024">
    <property type="protein sequence ID" value="SSA47270.1"/>
    <property type="molecule type" value="Genomic_DNA"/>
</dbReference>
<dbReference type="RefSeq" id="WP_110853933.1">
    <property type="nucleotide sequence ID" value="NZ_QKLZ01000024.1"/>
</dbReference>
<accession>A0A2Y9AS71</accession>
<dbReference type="OrthoDB" id="9906542at2"/>
<protein>
    <submittedName>
        <fullName evidence="1">Uncharacterized protein</fullName>
    </submittedName>
</protein>
<dbReference type="AlphaFoldDB" id="A0A2Y9AS71"/>
<reference evidence="1 2" key="1">
    <citation type="submission" date="2016-10" db="EMBL/GenBank/DDBJ databases">
        <authorList>
            <person name="Cai Z."/>
        </authorList>
    </citation>
    <scope>NUCLEOTIDE SEQUENCE [LARGE SCALE GENOMIC DNA]</scope>
    <source>
        <strain evidence="1 2">CGMCC 1.10826</strain>
    </source>
</reference>
<organism evidence="1 2">
    <name type="scientific">Georgenia satyanarayanai</name>
    <dbReference type="NCBI Taxonomy" id="860221"/>
    <lineage>
        <taxon>Bacteria</taxon>
        <taxon>Bacillati</taxon>
        <taxon>Actinomycetota</taxon>
        <taxon>Actinomycetes</taxon>
        <taxon>Micrococcales</taxon>
        <taxon>Bogoriellaceae</taxon>
        <taxon>Georgenia</taxon>
    </lineage>
</organism>
<evidence type="ECO:0000313" key="2">
    <source>
        <dbReference type="Proteomes" id="UP000250222"/>
    </source>
</evidence>
<keyword evidence="2" id="KW-1185">Reference proteome</keyword>
<sequence>MTAAPLLHETQLATQDHAERLLSALHRDDVARHLLGDQAAPTPRQVASTLRALADFPLCLRILPQSSRRHRAGDKVSGLALYLEGFADHLAHHEVRTPYDPRYWILGEPVTLRLLRLVSAGTALDGPRPTAQQSAATLLALADTQAMELPRRMVEVAGDGDLPWNGATGIGQFFRELADLVG</sequence>